<sequence>MSTQTESSTAASDLSLDGLRSGPPTVSVPRAGQYIGVSKAYAYQMAREGRLPTIRLGERRVRVPVVGLLRLLGAED</sequence>
<evidence type="ECO:0000313" key="3">
    <source>
        <dbReference type="EMBL" id="MDP0399220.1"/>
    </source>
</evidence>
<name>A0AA90NCF6_9ACTN</name>
<organism evidence="3 4">
    <name type="scientific">Tsukamurella strandjordii</name>
    <dbReference type="NCBI Taxonomy" id="147577"/>
    <lineage>
        <taxon>Bacteria</taxon>
        <taxon>Bacillati</taxon>
        <taxon>Actinomycetota</taxon>
        <taxon>Actinomycetes</taxon>
        <taxon>Mycobacteriales</taxon>
        <taxon>Tsukamurellaceae</taxon>
        <taxon>Tsukamurella</taxon>
    </lineage>
</organism>
<dbReference type="Proteomes" id="UP001178281">
    <property type="component" value="Unassembled WGS sequence"/>
</dbReference>
<keyword evidence="3" id="KW-0238">DNA-binding</keyword>
<feature type="domain" description="Helix-turn-helix" evidence="2">
    <location>
        <begin position="29"/>
        <end position="72"/>
    </location>
</feature>
<evidence type="ECO:0000259" key="2">
    <source>
        <dbReference type="Pfam" id="PF12728"/>
    </source>
</evidence>
<dbReference type="AlphaFoldDB" id="A0AA90NCF6"/>
<keyword evidence="4" id="KW-1185">Reference proteome</keyword>
<dbReference type="InterPro" id="IPR041657">
    <property type="entry name" value="HTH_17"/>
</dbReference>
<reference evidence="3" key="1">
    <citation type="submission" date="2023-08" db="EMBL/GenBank/DDBJ databases">
        <title>The draft genome of Tsukamurella strandjordii strain 050030.</title>
        <authorList>
            <person name="Zhao F."/>
            <person name="Feng Y."/>
            <person name="Zong Z."/>
        </authorList>
    </citation>
    <scope>NUCLEOTIDE SEQUENCE</scope>
    <source>
        <strain evidence="3">050030</strain>
    </source>
</reference>
<comment type="caution">
    <text evidence="3">The sequence shown here is derived from an EMBL/GenBank/DDBJ whole genome shotgun (WGS) entry which is preliminary data.</text>
</comment>
<dbReference type="EMBL" id="JAUTIX010000005">
    <property type="protein sequence ID" value="MDP0399220.1"/>
    <property type="molecule type" value="Genomic_DNA"/>
</dbReference>
<proteinExistence type="predicted"/>
<protein>
    <submittedName>
        <fullName evidence="3">DNA-binding protein</fullName>
    </submittedName>
</protein>
<dbReference type="Pfam" id="PF12728">
    <property type="entry name" value="HTH_17"/>
    <property type="match status" value="1"/>
</dbReference>
<dbReference type="GO" id="GO:0003677">
    <property type="term" value="F:DNA binding"/>
    <property type="evidence" value="ECO:0007669"/>
    <property type="project" value="UniProtKB-KW"/>
</dbReference>
<feature type="compositionally biased region" description="Polar residues" evidence="1">
    <location>
        <begin position="1"/>
        <end position="12"/>
    </location>
</feature>
<accession>A0AA90NCF6</accession>
<dbReference type="RefSeq" id="WP_305111929.1">
    <property type="nucleotide sequence ID" value="NZ_JAUTIX010000005.1"/>
</dbReference>
<feature type="region of interest" description="Disordered" evidence="1">
    <location>
        <begin position="1"/>
        <end position="27"/>
    </location>
</feature>
<evidence type="ECO:0000256" key="1">
    <source>
        <dbReference type="SAM" id="MobiDB-lite"/>
    </source>
</evidence>
<gene>
    <name evidence="3" type="ORF">Q7X28_14920</name>
</gene>
<evidence type="ECO:0000313" key="4">
    <source>
        <dbReference type="Proteomes" id="UP001178281"/>
    </source>
</evidence>